<dbReference type="Ensembl" id="ENSGWIT00000041069.1">
    <property type="protein sequence ID" value="ENSGWIP00000037711.1"/>
    <property type="gene ID" value="ENSGWIG00000019374.1"/>
</dbReference>
<sequence>MSCVVPEEIVEHGRENNTEDGEVRISKAGLVYNILLWPFSVVVRAYRGVWMLLGFPPQAAMVSPATAATPARHSLSGRKRIGPFTRLLLYVLPRWVQRILGYPVPSSIGCSLSPEIRVSPTKPHGKGSKRKQDDLYEEDDDDEEPPTWVEVLNQDLQEEGPDLDPDYEVSRTVLCLHALFFSIDTGSQKLSFFSLALWTLKVRSIAHTIARKVILR</sequence>
<keyword evidence="3" id="KW-1185">Reference proteome</keyword>
<accession>A0A8C5H0C5</accession>
<dbReference type="AlphaFoldDB" id="A0A8C5H0C5"/>
<name>A0A8C5H0C5_GOUWI</name>
<evidence type="ECO:0000256" key="1">
    <source>
        <dbReference type="SAM" id="MobiDB-lite"/>
    </source>
</evidence>
<feature type="compositionally biased region" description="Acidic residues" evidence="1">
    <location>
        <begin position="135"/>
        <end position="145"/>
    </location>
</feature>
<dbReference type="Proteomes" id="UP000694680">
    <property type="component" value="Chromosome 4"/>
</dbReference>
<gene>
    <name evidence="2" type="primary">org</name>
</gene>
<feature type="region of interest" description="Disordered" evidence="1">
    <location>
        <begin position="119"/>
        <end position="145"/>
    </location>
</feature>
<reference evidence="2" key="2">
    <citation type="submission" date="2025-08" db="UniProtKB">
        <authorList>
            <consortium name="Ensembl"/>
        </authorList>
    </citation>
    <scope>IDENTIFICATION</scope>
</reference>
<evidence type="ECO:0000313" key="2">
    <source>
        <dbReference type="Ensembl" id="ENSGWIP00000037711.1"/>
    </source>
</evidence>
<proteinExistence type="predicted"/>
<organism evidence="2 3">
    <name type="scientific">Gouania willdenowi</name>
    <name type="common">Blunt-snouted clingfish</name>
    <name type="synonym">Lepadogaster willdenowi</name>
    <dbReference type="NCBI Taxonomy" id="441366"/>
    <lineage>
        <taxon>Eukaryota</taxon>
        <taxon>Metazoa</taxon>
        <taxon>Chordata</taxon>
        <taxon>Craniata</taxon>
        <taxon>Vertebrata</taxon>
        <taxon>Euteleostomi</taxon>
        <taxon>Actinopterygii</taxon>
        <taxon>Neopterygii</taxon>
        <taxon>Teleostei</taxon>
        <taxon>Neoteleostei</taxon>
        <taxon>Acanthomorphata</taxon>
        <taxon>Ovalentaria</taxon>
        <taxon>Blenniimorphae</taxon>
        <taxon>Blenniiformes</taxon>
        <taxon>Gobiesocoidei</taxon>
        <taxon>Gobiesocidae</taxon>
        <taxon>Gobiesocinae</taxon>
        <taxon>Gouania</taxon>
    </lineage>
</organism>
<reference evidence="2" key="3">
    <citation type="submission" date="2025-09" db="UniProtKB">
        <authorList>
            <consortium name="Ensembl"/>
        </authorList>
    </citation>
    <scope>IDENTIFICATION</scope>
</reference>
<evidence type="ECO:0000313" key="3">
    <source>
        <dbReference type="Proteomes" id="UP000694680"/>
    </source>
</evidence>
<reference evidence="2" key="1">
    <citation type="submission" date="2020-06" db="EMBL/GenBank/DDBJ databases">
        <authorList>
            <consortium name="Wellcome Sanger Institute Data Sharing"/>
        </authorList>
    </citation>
    <scope>NUCLEOTIDE SEQUENCE [LARGE SCALE GENOMIC DNA]</scope>
</reference>
<protein>
    <submittedName>
        <fullName evidence="2">Uncharacterized LOC114462481</fullName>
    </submittedName>
</protein>